<accession>A0A0H3A8E3</accession>
<organism evidence="2 3">
    <name type="scientific">Nitratidesulfovibrio vulgaris (strain DP4)</name>
    <name type="common">Desulfovibrio vulgaris</name>
    <dbReference type="NCBI Taxonomy" id="391774"/>
    <lineage>
        <taxon>Bacteria</taxon>
        <taxon>Pseudomonadati</taxon>
        <taxon>Thermodesulfobacteriota</taxon>
        <taxon>Desulfovibrionia</taxon>
        <taxon>Desulfovibrionales</taxon>
        <taxon>Desulfovibrionaceae</taxon>
        <taxon>Nitratidesulfovibrio</taxon>
    </lineage>
</organism>
<dbReference type="Gene3D" id="3.90.1530.10">
    <property type="entry name" value="Conserved hypothetical protein from pyrococcus furiosus pfu- 392566-001, ParB domain"/>
    <property type="match status" value="1"/>
</dbReference>
<gene>
    <name evidence="2" type="ordered locus">Dvul_1481</name>
</gene>
<proteinExistence type="predicted"/>
<evidence type="ECO:0000256" key="1">
    <source>
        <dbReference type="SAM" id="MobiDB-lite"/>
    </source>
</evidence>
<dbReference type="HOGENOM" id="CLU_047523_0_0_7"/>
<feature type="compositionally biased region" description="Low complexity" evidence="1">
    <location>
        <begin position="265"/>
        <end position="277"/>
    </location>
</feature>
<protein>
    <submittedName>
        <fullName evidence="2">Uncharacterized protein</fullName>
    </submittedName>
</protein>
<dbReference type="RefSeq" id="WP_011792296.1">
    <property type="nucleotide sequence ID" value="NC_008751.1"/>
</dbReference>
<name>A0A0H3A8E3_NITV4</name>
<sequence length="449" mass="51212">MRDAFTTTDFIPVTELLLDQNNYRLGPLENQADCIEMMLAMYPTQMENIARDIASRGLSPKPIIVLKSEDDRWIVKDGNRRVTALKLLNNPSEAPENKRAVFRKIRDNAQDKKIPDAIQCLCADEKTIRDYMALDHGGLQDGVGQMDWGSREKDNMRIDTGGKIQSPFAMAVCNYMSKKGVKEANRVPITNIQRLLQDKYVQDKLKLGWDGEKLVFHGNEAEVRDLLKEIVLDFTERKKTVRDIFYKADRKRYVDKFFSERGMKPAAATSPVPSATVLNPPPTDTLPKKNISSESNPVPTIRTPPRDRKRLIGPRNGLNVPDNEPKLRSIISELSAEIDVRNAPIAAGMLFRAVVEFSVEKYASLNEIIWHQNEHLQNKIEKVAEHMLKSGVINKKHLAEIKKMSNSERLISTHTLNAIVHSEYIPKASDLCTFYDNIRPFLYQCWKPQ</sequence>
<dbReference type="CDD" id="cd16387">
    <property type="entry name" value="ParB_N_Srx"/>
    <property type="match status" value="1"/>
</dbReference>
<dbReference type="Proteomes" id="UP000009173">
    <property type="component" value="Chromosome"/>
</dbReference>
<dbReference type="SUPFAM" id="SSF110849">
    <property type="entry name" value="ParB/Sulfiredoxin"/>
    <property type="match status" value="1"/>
</dbReference>
<evidence type="ECO:0000313" key="2">
    <source>
        <dbReference type="EMBL" id="ABM28499.1"/>
    </source>
</evidence>
<evidence type="ECO:0000313" key="3">
    <source>
        <dbReference type="Proteomes" id="UP000009173"/>
    </source>
</evidence>
<feature type="region of interest" description="Disordered" evidence="1">
    <location>
        <begin position="265"/>
        <end position="319"/>
    </location>
</feature>
<dbReference type="AlphaFoldDB" id="A0A0H3A8E3"/>
<dbReference type="EMBL" id="CP000527">
    <property type="protein sequence ID" value="ABM28499.1"/>
    <property type="molecule type" value="Genomic_DNA"/>
</dbReference>
<dbReference type="InterPro" id="IPR036086">
    <property type="entry name" value="ParB/Sulfiredoxin_sf"/>
</dbReference>
<dbReference type="KEGG" id="dvl:Dvul_1481"/>
<reference evidence="3" key="1">
    <citation type="journal article" date="2009" name="Environ. Microbiol.">
        <title>Contribution of mobile genetic elements to Desulfovibrio vulgaris genome plasticity.</title>
        <authorList>
            <person name="Walker C.B."/>
            <person name="Stolyar S."/>
            <person name="Chivian D."/>
            <person name="Pinel N."/>
            <person name="Gabster J.A."/>
            <person name="Dehal P.S."/>
            <person name="He Z."/>
            <person name="Yang Z.K."/>
            <person name="Yen H.C."/>
            <person name="Zhou J."/>
            <person name="Wall J.D."/>
            <person name="Hazen T.C."/>
            <person name="Arkin A.P."/>
            <person name="Stahl D.A."/>
        </authorList>
    </citation>
    <scope>NUCLEOTIDE SEQUENCE [LARGE SCALE GENOMIC DNA]</scope>
    <source>
        <strain evidence="3">DP4</strain>
    </source>
</reference>